<keyword evidence="1" id="KW-0175">Coiled coil</keyword>
<sequence length="111" mass="13269">MEKQSRNKYTEEFKKRTVKYILEQSKSMPEIAEELDISAGLLHNWKQKYRSQIQAEIHSEIQASPDKIRQLEQQLRDMETAKQKQDLENADLREELEILKKALHIFGKERN</sequence>
<evidence type="ECO:0000313" key="3">
    <source>
        <dbReference type="Proteomes" id="UP000600247"/>
    </source>
</evidence>
<dbReference type="RefSeq" id="WP_188893131.1">
    <property type="nucleotide sequence ID" value="NZ_BMHY01000032.1"/>
</dbReference>
<dbReference type="SUPFAM" id="SSF46689">
    <property type="entry name" value="Homeodomain-like"/>
    <property type="match status" value="1"/>
</dbReference>
<dbReference type="Pfam" id="PF01527">
    <property type="entry name" value="HTH_Tnp_1"/>
    <property type="match status" value="1"/>
</dbReference>
<dbReference type="EMBL" id="BMHY01000032">
    <property type="protein sequence ID" value="GGG91129.1"/>
    <property type="molecule type" value="Genomic_DNA"/>
</dbReference>
<dbReference type="InterPro" id="IPR002514">
    <property type="entry name" value="Transposase_8"/>
</dbReference>
<dbReference type="GO" id="GO:0004803">
    <property type="term" value="F:transposase activity"/>
    <property type="evidence" value="ECO:0007669"/>
    <property type="project" value="InterPro"/>
</dbReference>
<dbReference type="Proteomes" id="UP000600247">
    <property type="component" value="Unassembled WGS sequence"/>
</dbReference>
<gene>
    <name evidence="2" type="primary">yafI</name>
    <name evidence="2" type="ORF">GCM10010918_57770</name>
</gene>
<organism evidence="2 3">
    <name type="scientific">Paenibacillus radicis</name>
    <name type="common">ex Gao et al. 2016</name>
    <dbReference type="NCBI Taxonomy" id="1737354"/>
    <lineage>
        <taxon>Bacteria</taxon>
        <taxon>Bacillati</taxon>
        <taxon>Bacillota</taxon>
        <taxon>Bacilli</taxon>
        <taxon>Bacillales</taxon>
        <taxon>Paenibacillaceae</taxon>
        <taxon>Paenibacillus</taxon>
    </lineage>
</organism>
<accession>A0A917MCB8</accession>
<keyword evidence="3" id="KW-1185">Reference proteome</keyword>
<proteinExistence type="predicted"/>
<feature type="coiled-coil region" evidence="1">
    <location>
        <begin position="68"/>
        <end position="109"/>
    </location>
</feature>
<reference evidence="2 3" key="1">
    <citation type="journal article" date="2014" name="Int. J. Syst. Evol. Microbiol.">
        <title>Complete genome sequence of Corynebacterium casei LMG S-19264T (=DSM 44701T), isolated from a smear-ripened cheese.</title>
        <authorList>
            <consortium name="US DOE Joint Genome Institute (JGI-PGF)"/>
            <person name="Walter F."/>
            <person name="Albersmeier A."/>
            <person name="Kalinowski J."/>
            <person name="Ruckert C."/>
        </authorList>
    </citation>
    <scope>NUCLEOTIDE SEQUENCE [LARGE SCALE GENOMIC DNA]</scope>
    <source>
        <strain evidence="2 3">CGMCC 1.15286</strain>
    </source>
</reference>
<dbReference type="AlphaFoldDB" id="A0A917MCB8"/>
<dbReference type="Gene3D" id="1.10.10.60">
    <property type="entry name" value="Homeodomain-like"/>
    <property type="match status" value="1"/>
</dbReference>
<dbReference type="GO" id="GO:0003677">
    <property type="term" value="F:DNA binding"/>
    <property type="evidence" value="ECO:0007669"/>
    <property type="project" value="InterPro"/>
</dbReference>
<dbReference type="GO" id="GO:0006313">
    <property type="term" value="P:DNA transposition"/>
    <property type="evidence" value="ECO:0007669"/>
    <property type="project" value="InterPro"/>
</dbReference>
<comment type="caution">
    <text evidence="2">The sequence shown here is derived from an EMBL/GenBank/DDBJ whole genome shotgun (WGS) entry which is preliminary data.</text>
</comment>
<dbReference type="InterPro" id="IPR009057">
    <property type="entry name" value="Homeodomain-like_sf"/>
</dbReference>
<evidence type="ECO:0000256" key="1">
    <source>
        <dbReference type="SAM" id="Coils"/>
    </source>
</evidence>
<evidence type="ECO:0000313" key="2">
    <source>
        <dbReference type="EMBL" id="GGG91129.1"/>
    </source>
</evidence>
<protein>
    <submittedName>
        <fullName evidence="2">Transposase</fullName>
    </submittedName>
</protein>
<name>A0A917MCB8_9BACL</name>